<dbReference type="InterPro" id="IPR000206">
    <property type="entry name" value="Ribosomal_bL12"/>
</dbReference>
<evidence type="ECO:0000256" key="1">
    <source>
        <dbReference type="ARBA" id="ARBA00007197"/>
    </source>
</evidence>
<proteinExistence type="inferred from homology"/>
<gene>
    <name evidence="6" type="ORF">EVG20_g2893</name>
</gene>
<protein>
    <recommendedName>
        <fullName evidence="5">Large ribosomal subunit protein bL12 C-terminal domain-containing protein</fullName>
    </recommendedName>
</protein>
<dbReference type="GO" id="GO:0003735">
    <property type="term" value="F:structural constituent of ribosome"/>
    <property type="evidence" value="ECO:0007669"/>
    <property type="project" value="InterPro"/>
</dbReference>
<dbReference type="PANTHER" id="PTHR45987">
    <property type="entry name" value="39S RIBOSOMAL PROTEIN L12"/>
    <property type="match status" value="1"/>
</dbReference>
<dbReference type="SUPFAM" id="SSF54736">
    <property type="entry name" value="ClpS-like"/>
    <property type="match status" value="1"/>
</dbReference>
<dbReference type="GO" id="GO:0003729">
    <property type="term" value="F:mRNA binding"/>
    <property type="evidence" value="ECO:0007669"/>
    <property type="project" value="TreeGrafter"/>
</dbReference>
<evidence type="ECO:0000313" key="7">
    <source>
        <dbReference type="Proteomes" id="UP000298327"/>
    </source>
</evidence>
<dbReference type="CDD" id="cd00387">
    <property type="entry name" value="Ribosomal_L7_L12"/>
    <property type="match status" value="1"/>
</dbReference>
<dbReference type="EMBL" id="SEOQ01000121">
    <property type="protein sequence ID" value="TFY70048.1"/>
    <property type="molecule type" value="Genomic_DNA"/>
</dbReference>
<dbReference type="PANTHER" id="PTHR45987:SF4">
    <property type="entry name" value="LARGE RIBOSOMAL SUBUNIT PROTEIN BL12M"/>
    <property type="match status" value="1"/>
</dbReference>
<name>A0A4Y9Z896_9AGAM</name>
<feature type="compositionally biased region" description="Low complexity" evidence="4">
    <location>
        <begin position="262"/>
        <end position="278"/>
    </location>
</feature>
<dbReference type="GO" id="GO:0005762">
    <property type="term" value="C:mitochondrial large ribosomal subunit"/>
    <property type="evidence" value="ECO:0007669"/>
    <property type="project" value="TreeGrafter"/>
</dbReference>
<dbReference type="InterPro" id="IPR014719">
    <property type="entry name" value="Ribosomal_bL12_C/ClpS-like"/>
</dbReference>
<feature type="domain" description="Large ribosomal subunit protein bL12 C-terminal" evidence="5">
    <location>
        <begin position="336"/>
        <end position="403"/>
    </location>
</feature>
<reference evidence="6 7" key="1">
    <citation type="submission" date="2019-02" db="EMBL/GenBank/DDBJ databases">
        <title>Genome sequencing of the rare red list fungi Dentipellis fragilis.</title>
        <authorList>
            <person name="Buettner E."/>
            <person name="Kellner H."/>
        </authorList>
    </citation>
    <scope>NUCLEOTIDE SEQUENCE [LARGE SCALE GENOMIC DNA]</scope>
    <source>
        <strain evidence="6 7">DSM 105465</strain>
    </source>
</reference>
<organism evidence="6 7">
    <name type="scientific">Dentipellis fragilis</name>
    <dbReference type="NCBI Taxonomy" id="205917"/>
    <lineage>
        <taxon>Eukaryota</taxon>
        <taxon>Fungi</taxon>
        <taxon>Dikarya</taxon>
        <taxon>Basidiomycota</taxon>
        <taxon>Agaricomycotina</taxon>
        <taxon>Agaricomycetes</taxon>
        <taxon>Russulales</taxon>
        <taxon>Hericiaceae</taxon>
        <taxon>Dentipellis</taxon>
    </lineage>
</organism>
<keyword evidence="3" id="KW-0687">Ribonucleoprotein</keyword>
<dbReference type="AlphaFoldDB" id="A0A4Y9Z896"/>
<dbReference type="GO" id="GO:0006412">
    <property type="term" value="P:translation"/>
    <property type="evidence" value="ECO:0007669"/>
    <property type="project" value="InterPro"/>
</dbReference>
<evidence type="ECO:0000259" key="5">
    <source>
        <dbReference type="Pfam" id="PF00542"/>
    </source>
</evidence>
<accession>A0A4Y9Z896</accession>
<evidence type="ECO:0000256" key="2">
    <source>
        <dbReference type="ARBA" id="ARBA00022980"/>
    </source>
</evidence>
<dbReference type="InterPro" id="IPR013823">
    <property type="entry name" value="Ribosomal_bL12_C"/>
</dbReference>
<evidence type="ECO:0000256" key="3">
    <source>
        <dbReference type="ARBA" id="ARBA00023274"/>
    </source>
</evidence>
<dbReference type="OrthoDB" id="250175at2759"/>
<dbReference type="FunFam" id="3.30.1390.10:FF:000001">
    <property type="entry name" value="50S ribosomal protein L7/L12"/>
    <property type="match status" value="1"/>
</dbReference>
<dbReference type="Gene3D" id="3.30.1390.10">
    <property type="match status" value="1"/>
</dbReference>
<evidence type="ECO:0000256" key="4">
    <source>
        <dbReference type="SAM" id="MobiDB-lite"/>
    </source>
</evidence>
<dbReference type="Proteomes" id="UP000298327">
    <property type="component" value="Unassembled WGS sequence"/>
</dbReference>
<feature type="region of interest" description="Disordered" evidence="4">
    <location>
        <begin position="246"/>
        <end position="279"/>
    </location>
</feature>
<dbReference type="Pfam" id="PF00542">
    <property type="entry name" value="Ribosomal_L12"/>
    <property type="match status" value="1"/>
</dbReference>
<sequence length="404" mass="43413">MDFSRILLCVVSGPIFHNLCFKELCPTEKGRLWNGNLRAILPSLDDVHLGSHKTDNHQICTSDVTSEVSVKNFPVAAFSGKPTVLIKCFQILREIGLTGAAGLRVGSQKLFNSHDLDLSAPREFHHERIAEMIGNCPGPRVHSTRAISGHVTAKHGPNTDPRRICRIRPTRRAVTGNNHGSQSSSSSSLLSLTDRALIPTEPFRICFPRRDPVKTLLPSGLAKCPAPARDSCARGVLVGPAAPARGVHRPEAEQDGGRHFGAHAPAGRGPGHPAQGAAFATPLSAPHTETNAMRWQTRLNIQEIAMPAASAAAPVAAAAADADAPVEEKPKEKTIFNVKLESFDAGSKPKIIKEVKALVPNLTLIEAKKFVESLPKILKESLPKEDADKIKKTFESLGGVVVLE</sequence>
<feature type="compositionally biased region" description="Basic and acidic residues" evidence="4">
    <location>
        <begin position="248"/>
        <end position="258"/>
    </location>
</feature>
<keyword evidence="2" id="KW-0689">Ribosomal protein</keyword>
<dbReference type="STRING" id="205917.A0A4Y9Z896"/>
<comment type="similarity">
    <text evidence="1">Belongs to the bacterial ribosomal protein bL12 family.</text>
</comment>
<keyword evidence="7" id="KW-1185">Reference proteome</keyword>
<comment type="caution">
    <text evidence="6">The sequence shown here is derived from an EMBL/GenBank/DDBJ whole genome shotgun (WGS) entry which is preliminary data.</text>
</comment>
<evidence type="ECO:0000313" key="6">
    <source>
        <dbReference type="EMBL" id="TFY70048.1"/>
    </source>
</evidence>